<dbReference type="PANTHER" id="PTHR30157:SF0">
    <property type="entry name" value="NADPH-DEPENDENT FERRIC-CHELATE REDUCTASE"/>
    <property type="match status" value="1"/>
</dbReference>
<dbReference type="InterPro" id="IPR017938">
    <property type="entry name" value="Riboflavin_synthase-like_b-brl"/>
</dbReference>
<dbReference type="STRING" id="1111738.GCA_000427905_01056"/>
<dbReference type="CDD" id="cd06193">
    <property type="entry name" value="siderophore_interacting"/>
    <property type="match status" value="1"/>
</dbReference>
<reference evidence="3" key="1">
    <citation type="submission" date="2018-05" db="EMBL/GenBank/DDBJ databases">
        <authorList>
            <person name="Lanie J.A."/>
            <person name="Ng W.-L."/>
            <person name="Kazmierczak K.M."/>
            <person name="Andrzejewski T.M."/>
            <person name="Davidsen T.M."/>
            <person name="Wayne K.J."/>
            <person name="Tettelin H."/>
            <person name="Glass J.I."/>
            <person name="Rusch D."/>
            <person name="Podicherti R."/>
            <person name="Tsui H.-C.T."/>
            <person name="Winkler M.E."/>
        </authorList>
    </citation>
    <scope>NUCLEOTIDE SEQUENCE</scope>
    <source>
        <strain evidence="3">ZC4RG45</strain>
    </source>
</reference>
<dbReference type="Gene3D" id="2.40.30.10">
    <property type="entry name" value="Translation factors"/>
    <property type="match status" value="1"/>
</dbReference>
<accession>A0A2W4JQ35</accession>
<feature type="domain" description="FAD-binding FR-type" evidence="1">
    <location>
        <begin position="18"/>
        <end position="121"/>
    </location>
</feature>
<dbReference type="Pfam" id="PF08021">
    <property type="entry name" value="FAD_binding_9"/>
    <property type="match status" value="1"/>
</dbReference>
<reference evidence="2 4" key="3">
    <citation type="journal article" date="2021" name="BMC Genomics">
        <title>Genome-resolved metagenome and metatranscriptome analyses of thermophilic composting reveal key bacterial players and their metabolic interactions.</title>
        <authorList>
            <person name="Braga L.P.P."/>
            <person name="Pereira R.V."/>
            <person name="Martins L.F."/>
            <person name="Moura L.M.S."/>
            <person name="Sanchez F.B."/>
            <person name="Patane J.S.L."/>
            <person name="da Silva A.M."/>
            <person name="Setubal J.C."/>
        </authorList>
    </citation>
    <scope>NUCLEOTIDE SEQUENCE [LARGE SCALE GENOMIC DNA]</scope>
    <source>
        <strain evidence="2">ZC4RG45</strain>
    </source>
</reference>
<dbReference type="EMBL" id="QGUI01000038">
    <property type="protein sequence ID" value="PZN01081.1"/>
    <property type="molecule type" value="Genomic_DNA"/>
</dbReference>
<dbReference type="Pfam" id="PF04954">
    <property type="entry name" value="SIP"/>
    <property type="match status" value="1"/>
</dbReference>
<dbReference type="InterPro" id="IPR013113">
    <property type="entry name" value="SIP_FAD-bd"/>
</dbReference>
<protein>
    <submittedName>
        <fullName evidence="3">Siderophore-interacting protein</fullName>
    </submittedName>
</protein>
<gene>
    <name evidence="2" type="ORF">DIU77_013705</name>
    <name evidence="3" type="ORF">DIU77_01795</name>
</gene>
<dbReference type="PROSITE" id="PS51384">
    <property type="entry name" value="FAD_FR"/>
    <property type="match status" value="1"/>
</dbReference>
<dbReference type="InterPro" id="IPR017927">
    <property type="entry name" value="FAD-bd_FR_type"/>
</dbReference>
<evidence type="ECO:0000313" key="4">
    <source>
        <dbReference type="Proteomes" id="UP000249324"/>
    </source>
</evidence>
<dbReference type="EMBL" id="QGUI02000191">
    <property type="protein sequence ID" value="MFO7193292.1"/>
    <property type="molecule type" value="Genomic_DNA"/>
</dbReference>
<dbReference type="GO" id="GO:0016491">
    <property type="term" value="F:oxidoreductase activity"/>
    <property type="evidence" value="ECO:0007669"/>
    <property type="project" value="InterPro"/>
</dbReference>
<proteinExistence type="predicted"/>
<evidence type="ECO:0000313" key="3">
    <source>
        <dbReference type="EMBL" id="PZN01081.1"/>
    </source>
</evidence>
<dbReference type="AlphaFoldDB" id="A0A2W4JQ35"/>
<dbReference type="InterPro" id="IPR007037">
    <property type="entry name" value="SIP_rossman_dom"/>
</dbReference>
<organism evidence="3">
    <name type="scientific">Thermocrispum agreste</name>
    <dbReference type="NCBI Taxonomy" id="37925"/>
    <lineage>
        <taxon>Bacteria</taxon>
        <taxon>Bacillati</taxon>
        <taxon>Actinomycetota</taxon>
        <taxon>Actinomycetes</taxon>
        <taxon>Pseudonocardiales</taxon>
        <taxon>Pseudonocardiaceae</taxon>
        <taxon>Thermocrispum</taxon>
    </lineage>
</organism>
<comment type="caution">
    <text evidence="3">The sequence shown here is derived from an EMBL/GenBank/DDBJ whole genome shotgun (WGS) entry which is preliminary data.</text>
</comment>
<name>A0A2W4JQ35_9PSEU</name>
<dbReference type="InterPro" id="IPR039374">
    <property type="entry name" value="SIP_fam"/>
</dbReference>
<dbReference type="SUPFAM" id="SSF63380">
    <property type="entry name" value="Riboflavin synthase domain-like"/>
    <property type="match status" value="1"/>
</dbReference>
<reference evidence="2" key="4">
    <citation type="submission" date="2023-08" db="EMBL/GenBank/DDBJ databases">
        <authorList>
            <person name="Guima S.E.S."/>
            <person name="Martins L.F."/>
            <person name="Silva A.M."/>
            <person name="Setubal J.C."/>
        </authorList>
    </citation>
    <scope>NUCLEOTIDE SEQUENCE</scope>
    <source>
        <strain evidence="2">ZC4RG45</strain>
    </source>
</reference>
<evidence type="ECO:0000313" key="2">
    <source>
        <dbReference type="EMBL" id="MFO7193292.1"/>
    </source>
</evidence>
<evidence type="ECO:0000259" key="1">
    <source>
        <dbReference type="PROSITE" id="PS51384"/>
    </source>
</evidence>
<sequence length="239" mass="26909">MPKPSRGFDGLVVKAWRGRDYRLTVRDSRYVTDHCLRLSFDTGELLDHLPVHPTMWVRLWIPNGRKLQQRAFTLVDPDPRARTTDIEFALHDGSPATEWARAAEPGDTIDATVLGTRFTWPQPDPSGYLIVGDTASLPAINSLLAELNGIPARVWLEWQHEDDQKLPVSAAPGTEVTWVQRTDAGAGLVKTVEEAAFCARGRHAWVACDTKTTRRLVGVLRDRYQLDRKAITAMGYWRP</sequence>
<dbReference type="InterPro" id="IPR039261">
    <property type="entry name" value="FNR_nucleotide-bd"/>
</dbReference>
<dbReference type="Proteomes" id="UP000249324">
    <property type="component" value="Unassembled WGS sequence"/>
</dbReference>
<reference evidence="2" key="2">
    <citation type="submission" date="2018-05" db="EMBL/GenBank/DDBJ databases">
        <authorList>
            <person name="Moura L."/>
            <person name="Setubal J.C."/>
        </authorList>
    </citation>
    <scope>NUCLEOTIDE SEQUENCE</scope>
    <source>
        <strain evidence="2">ZC4RG45</strain>
    </source>
</reference>
<dbReference type="PANTHER" id="PTHR30157">
    <property type="entry name" value="FERRIC REDUCTASE, NADPH-DEPENDENT"/>
    <property type="match status" value="1"/>
</dbReference>
<dbReference type="Gene3D" id="3.40.50.80">
    <property type="entry name" value="Nucleotide-binding domain of ferredoxin-NADP reductase (FNR) module"/>
    <property type="match status" value="1"/>
</dbReference>